<feature type="transmembrane region" description="Helical" evidence="2">
    <location>
        <begin position="21"/>
        <end position="42"/>
    </location>
</feature>
<evidence type="ECO:0000313" key="3">
    <source>
        <dbReference type="EMBL" id="GAA0911387.1"/>
    </source>
</evidence>
<evidence type="ECO:0000313" key="4">
    <source>
        <dbReference type="Proteomes" id="UP001501578"/>
    </source>
</evidence>
<dbReference type="Proteomes" id="UP001501578">
    <property type="component" value="Unassembled WGS sequence"/>
</dbReference>
<keyword evidence="2" id="KW-1133">Transmembrane helix</keyword>
<evidence type="ECO:0000256" key="1">
    <source>
        <dbReference type="SAM" id="MobiDB-lite"/>
    </source>
</evidence>
<keyword evidence="4" id="KW-1185">Reference proteome</keyword>
<feature type="region of interest" description="Disordered" evidence="1">
    <location>
        <begin position="48"/>
        <end position="75"/>
    </location>
</feature>
<feature type="compositionally biased region" description="Low complexity" evidence="1">
    <location>
        <begin position="61"/>
        <end position="75"/>
    </location>
</feature>
<comment type="caution">
    <text evidence="3">The sequence shown here is derived from an EMBL/GenBank/DDBJ whole genome shotgun (WGS) entry which is preliminary data.</text>
</comment>
<name>A0ABP3Z1I8_9ACTN</name>
<evidence type="ECO:0000256" key="2">
    <source>
        <dbReference type="SAM" id="Phobius"/>
    </source>
</evidence>
<keyword evidence="2" id="KW-0812">Transmembrane</keyword>
<proteinExistence type="predicted"/>
<organism evidence="3 4">
    <name type="scientific">Nonomuraea longicatena</name>
    <dbReference type="NCBI Taxonomy" id="83682"/>
    <lineage>
        <taxon>Bacteria</taxon>
        <taxon>Bacillati</taxon>
        <taxon>Actinomycetota</taxon>
        <taxon>Actinomycetes</taxon>
        <taxon>Streptosporangiales</taxon>
        <taxon>Streptosporangiaceae</taxon>
        <taxon>Nonomuraea</taxon>
    </lineage>
</organism>
<sequence>MGQHSSPSPRARDAASGKRRWIAVAAGVAAIAAASTVGLAAMTDSQNATAMNLPPGHPSNPASAGVPAGGAPPRR</sequence>
<protein>
    <submittedName>
        <fullName evidence="3">Uncharacterized protein</fullName>
    </submittedName>
</protein>
<gene>
    <name evidence="3" type="ORF">GCM10009560_00490</name>
</gene>
<accession>A0ABP3Z1I8</accession>
<reference evidence="4" key="1">
    <citation type="journal article" date="2019" name="Int. J. Syst. Evol. Microbiol.">
        <title>The Global Catalogue of Microorganisms (GCM) 10K type strain sequencing project: providing services to taxonomists for standard genome sequencing and annotation.</title>
        <authorList>
            <consortium name="The Broad Institute Genomics Platform"/>
            <consortium name="The Broad Institute Genome Sequencing Center for Infectious Disease"/>
            <person name="Wu L."/>
            <person name="Ma J."/>
        </authorList>
    </citation>
    <scope>NUCLEOTIDE SEQUENCE [LARGE SCALE GENOMIC DNA]</scope>
    <source>
        <strain evidence="4">JCM 11136</strain>
    </source>
</reference>
<keyword evidence="2" id="KW-0472">Membrane</keyword>
<dbReference type="EMBL" id="BAAAHQ010000001">
    <property type="protein sequence ID" value="GAA0911387.1"/>
    <property type="molecule type" value="Genomic_DNA"/>
</dbReference>